<feature type="compositionally biased region" description="Polar residues" evidence="1">
    <location>
        <begin position="224"/>
        <end position="233"/>
    </location>
</feature>
<comment type="caution">
    <text evidence="2">The sequence shown here is derived from an EMBL/GenBank/DDBJ whole genome shotgun (WGS) entry which is preliminary data.</text>
</comment>
<gene>
    <name evidence="2" type="ORF">THAOC_27930</name>
</gene>
<dbReference type="Proteomes" id="UP000266841">
    <property type="component" value="Unassembled WGS sequence"/>
</dbReference>
<accession>K0RHQ4</accession>
<evidence type="ECO:0000313" key="3">
    <source>
        <dbReference type="Proteomes" id="UP000266841"/>
    </source>
</evidence>
<feature type="region of interest" description="Disordered" evidence="1">
    <location>
        <begin position="205"/>
        <end position="233"/>
    </location>
</feature>
<sequence>LDQGVAKVIRGACGTNRAGFRISERGKIGCIASSSDYDNGGNGCGLSKADDDLETPMKFPNDNEDSRSEAESAIQSACRAIIVEEAAEPGRGVDSARRLLQYLENIRRHPGEERYRRLTNLIFRGGVYYTAALGVLEALGFEERDGHVEYVLDVIAGCDLGVSFAMQTVNEALEEMTRELAGEDKDALAARAKRLAAVEGRLTKQERRAMKAKKRSGKTPLRGPNSQYTMRWT</sequence>
<dbReference type="SUPFAM" id="SSF143503">
    <property type="entry name" value="PUG domain-like"/>
    <property type="match status" value="1"/>
</dbReference>
<dbReference type="EMBL" id="AGNL01039280">
    <property type="protein sequence ID" value="EJK52765.1"/>
    <property type="molecule type" value="Genomic_DNA"/>
</dbReference>
<dbReference type="Gene3D" id="1.20.58.2190">
    <property type="match status" value="1"/>
</dbReference>
<evidence type="ECO:0000256" key="1">
    <source>
        <dbReference type="SAM" id="MobiDB-lite"/>
    </source>
</evidence>
<evidence type="ECO:0000313" key="2">
    <source>
        <dbReference type="EMBL" id="EJK52765.1"/>
    </source>
</evidence>
<feature type="region of interest" description="Disordered" evidence="1">
    <location>
        <begin position="47"/>
        <end position="70"/>
    </location>
</feature>
<organism evidence="2 3">
    <name type="scientific">Thalassiosira oceanica</name>
    <name type="common">Marine diatom</name>
    <dbReference type="NCBI Taxonomy" id="159749"/>
    <lineage>
        <taxon>Eukaryota</taxon>
        <taxon>Sar</taxon>
        <taxon>Stramenopiles</taxon>
        <taxon>Ochrophyta</taxon>
        <taxon>Bacillariophyta</taxon>
        <taxon>Coscinodiscophyceae</taxon>
        <taxon>Thalassiosirophycidae</taxon>
        <taxon>Thalassiosirales</taxon>
        <taxon>Thalassiosiraceae</taxon>
        <taxon>Thalassiosira</taxon>
    </lineage>
</organism>
<keyword evidence="3" id="KW-1185">Reference proteome</keyword>
<name>K0RHQ4_THAOC</name>
<reference evidence="2 3" key="1">
    <citation type="journal article" date="2012" name="Genome Biol.">
        <title>Genome and low-iron response of an oceanic diatom adapted to chronic iron limitation.</title>
        <authorList>
            <person name="Lommer M."/>
            <person name="Specht M."/>
            <person name="Roy A.S."/>
            <person name="Kraemer L."/>
            <person name="Andreson R."/>
            <person name="Gutowska M.A."/>
            <person name="Wolf J."/>
            <person name="Bergner S.V."/>
            <person name="Schilhabel M.B."/>
            <person name="Klostermeier U.C."/>
            <person name="Beiko R.G."/>
            <person name="Rosenstiel P."/>
            <person name="Hippler M."/>
            <person name="Laroche J."/>
        </authorList>
    </citation>
    <scope>NUCLEOTIDE SEQUENCE [LARGE SCALE GENOMIC DNA]</scope>
    <source>
        <strain evidence="2 3">CCMP1005</strain>
    </source>
</reference>
<feature type="non-terminal residue" evidence="2">
    <location>
        <position position="1"/>
    </location>
</feature>
<proteinExistence type="predicted"/>
<dbReference type="AlphaFoldDB" id="K0RHQ4"/>
<dbReference type="OrthoDB" id="336240at2759"/>
<dbReference type="SMART" id="SM00580">
    <property type="entry name" value="PUG"/>
    <property type="match status" value="1"/>
</dbReference>
<dbReference type="InterPro" id="IPR036339">
    <property type="entry name" value="PUB-like_dom_sf"/>
</dbReference>
<protein>
    <submittedName>
        <fullName evidence="2">Uncharacterized protein</fullName>
    </submittedName>
</protein>